<dbReference type="PATRIC" id="fig|544718.43.peg.534"/>
<reference evidence="3" key="1">
    <citation type="submission" date="2015-05" db="EMBL/GenBank/DDBJ databases">
        <authorList>
            <person name="Rovetto F."/>
            <person name="Cocolin L."/>
            <person name="Illeghems K."/>
            <person name="Van Nieuwerburgh F."/>
            <person name="Houf K."/>
        </authorList>
    </citation>
    <scope>NUCLEOTIDE SEQUENCE [LARGE SCALE GENOMIC DNA]</scope>
    <source>
        <strain evidence="3">DU22</strain>
    </source>
</reference>
<evidence type="ECO:0008006" key="5">
    <source>
        <dbReference type="Google" id="ProtNLM"/>
    </source>
</evidence>
<dbReference type="Proteomes" id="UP000093281">
    <property type="component" value="Unassembled WGS sequence"/>
</dbReference>
<reference evidence="2 4" key="3">
    <citation type="submission" date="2019-05" db="EMBL/GenBank/DDBJ databases">
        <title>Arcobacter cibarius and Arcobacter thereius providing challenges in identification an antibiotic susceptibility and Quinolone resistance.</title>
        <authorList>
            <person name="Busch A."/>
            <person name="Hanel I."/>
            <person name="Hotzel H."/>
            <person name="Tomaso H."/>
        </authorList>
    </citation>
    <scope>NUCLEOTIDE SEQUENCE [LARGE SCALE GENOMIC DNA]</scope>
    <source>
        <strain evidence="2 4">17CS1191_2</strain>
    </source>
</reference>
<dbReference type="Proteomes" id="UP000308001">
    <property type="component" value="Unassembled WGS sequence"/>
</dbReference>
<evidence type="ECO:0000313" key="3">
    <source>
        <dbReference type="Proteomes" id="UP000093281"/>
    </source>
</evidence>
<evidence type="ECO:0000313" key="1">
    <source>
        <dbReference type="EMBL" id="OCM00529.1"/>
    </source>
</evidence>
<dbReference type="EMBL" id="LCUJ01000001">
    <property type="protein sequence ID" value="OCM00529.1"/>
    <property type="molecule type" value="Genomic_DNA"/>
</dbReference>
<dbReference type="OrthoDB" id="5344095at2"/>
<name>A0A1C0BAB9_9BACT</name>
<reference evidence="1" key="2">
    <citation type="submission" date="2015-05" db="EMBL/GenBank/DDBJ databases">
        <authorList>
            <person name="Wang D.B."/>
            <person name="Wang M."/>
        </authorList>
    </citation>
    <scope>NUCLEOTIDE SEQUENCE [LARGE SCALE GENOMIC DNA]</scope>
    <source>
        <strain evidence="1">DU22</strain>
    </source>
</reference>
<protein>
    <recommendedName>
        <fullName evidence="5">Nitrous oxide-stimulated promoter family protein</fullName>
    </recommendedName>
</protein>
<comment type="caution">
    <text evidence="1">The sequence shown here is derived from an EMBL/GenBank/DDBJ whole genome shotgun (WGS) entry which is preliminary data.</text>
</comment>
<dbReference type="InterPro" id="IPR020483">
    <property type="entry name" value="Uncharacterised_YgbA"/>
</dbReference>
<accession>A0A1C0BAB9</accession>
<proteinExistence type="predicted"/>
<dbReference type="EMBL" id="VBUF01000002">
    <property type="protein sequence ID" value="TLS72723.1"/>
    <property type="molecule type" value="Genomic_DNA"/>
</dbReference>
<gene>
    <name evidence="1" type="ORF">AAX29_00533</name>
    <name evidence="2" type="ORF">FE246_04875</name>
</gene>
<evidence type="ECO:0000313" key="4">
    <source>
        <dbReference type="Proteomes" id="UP000308001"/>
    </source>
</evidence>
<evidence type="ECO:0000313" key="2">
    <source>
        <dbReference type="EMBL" id="TLS72723.1"/>
    </source>
</evidence>
<sequence length="115" mass="13778">MTFEKFNEEINTLKKFYELYCKDKHEKQAICKKDIPYKENNFQVELSLCNDCQKNIYYSFSKLQSCPHEIKPRCRTCPAPCYEKQEWKNCARVMKYSAIKLSLGKIKSRVVNIFK</sequence>
<dbReference type="STRING" id="544718.AAX25_00550"/>
<organism evidence="1 3">
    <name type="scientific">Aliarcobacter thereius</name>
    <dbReference type="NCBI Taxonomy" id="544718"/>
    <lineage>
        <taxon>Bacteria</taxon>
        <taxon>Pseudomonadati</taxon>
        <taxon>Campylobacterota</taxon>
        <taxon>Epsilonproteobacteria</taxon>
        <taxon>Campylobacterales</taxon>
        <taxon>Arcobacteraceae</taxon>
        <taxon>Aliarcobacter</taxon>
    </lineage>
</organism>
<dbReference type="Pfam" id="PF11756">
    <property type="entry name" value="YgbA_NO"/>
    <property type="match status" value="1"/>
</dbReference>
<dbReference type="AlphaFoldDB" id="A0A1C0BAB9"/>
<dbReference type="RefSeq" id="WP_066181876.1">
    <property type="nucleotide sequence ID" value="NZ_LCUJ01000001.1"/>
</dbReference>